<dbReference type="InterPro" id="IPR036388">
    <property type="entry name" value="WH-like_DNA-bd_sf"/>
</dbReference>
<dbReference type="AlphaFoldDB" id="A0A644U0J8"/>
<dbReference type="PANTHER" id="PTHR43022:SF1">
    <property type="entry name" value="PROTEIN SMF"/>
    <property type="match status" value="1"/>
</dbReference>
<evidence type="ECO:0000313" key="4">
    <source>
        <dbReference type="EMBL" id="MPL72439.1"/>
    </source>
</evidence>
<dbReference type="SUPFAM" id="SSF102405">
    <property type="entry name" value="MCP/YpsA-like"/>
    <property type="match status" value="1"/>
</dbReference>
<gene>
    <name evidence="4" type="ORF">SDC9_18224</name>
</gene>
<dbReference type="NCBIfam" id="TIGR00732">
    <property type="entry name" value="dprA"/>
    <property type="match status" value="1"/>
</dbReference>
<evidence type="ECO:0000259" key="2">
    <source>
        <dbReference type="Pfam" id="PF02481"/>
    </source>
</evidence>
<dbReference type="Pfam" id="PF17782">
    <property type="entry name" value="WHD_DprA"/>
    <property type="match status" value="1"/>
</dbReference>
<dbReference type="EMBL" id="VSSQ01000066">
    <property type="protein sequence ID" value="MPL72439.1"/>
    <property type="molecule type" value="Genomic_DNA"/>
</dbReference>
<organism evidence="4">
    <name type="scientific">bioreactor metagenome</name>
    <dbReference type="NCBI Taxonomy" id="1076179"/>
    <lineage>
        <taxon>unclassified sequences</taxon>
        <taxon>metagenomes</taxon>
        <taxon>ecological metagenomes</taxon>
    </lineage>
</organism>
<proteinExistence type="inferred from homology"/>
<accession>A0A644U0J8</accession>
<evidence type="ECO:0000259" key="3">
    <source>
        <dbReference type="Pfam" id="PF17782"/>
    </source>
</evidence>
<dbReference type="GO" id="GO:0009294">
    <property type="term" value="P:DNA-mediated transformation"/>
    <property type="evidence" value="ECO:0007669"/>
    <property type="project" value="InterPro"/>
</dbReference>
<feature type="domain" description="DprA winged helix" evidence="3">
    <location>
        <begin position="313"/>
        <end position="363"/>
    </location>
</feature>
<dbReference type="Gene3D" id="3.40.50.450">
    <property type="match status" value="1"/>
</dbReference>
<dbReference type="Pfam" id="PF02481">
    <property type="entry name" value="DNA_processg_A"/>
    <property type="match status" value="1"/>
</dbReference>
<protein>
    <submittedName>
        <fullName evidence="4">Uncharacterized protein</fullName>
    </submittedName>
</protein>
<reference evidence="4" key="1">
    <citation type="submission" date="2019-08" db="EMBL/GenBank/DDBJ databases">
        <authorList>
            <person name="Kucharzyk K."/>
            <person name="Murdoch R.W."/>
            <person name="Higgins S."/>
            <person name="Loffler F."/>
        </authorList>
    </citation>
    <scope>NUCLEOTIDE SEQUENCE</scope>
</reference>
<evidence type="ECO:0000256" key="1">
    <source>
        <dbReference type="ARBA" id="ARBA00006525"/>
    </source>
</evidence>
<sequence>MYPDEIIYAIALSSIFRYKVEMPRKIIDTFGSAASLFTMNKDELEDLFGKGSRYAGEIITGKELDSAEKEVCWCKEKGIKIHLLGCHNYPEQLLSCQDAPVVFYSIGTANISSDKIIAVVGTREASARGTEECRMVVKGLSESGLSPVIASGLAYGIDITAHKSALEFNLETIAVLANPLDRIYPRAHTSYARAIIKNGALVTEFPRGSIDFKINFVQRNRLIAGLSKATIVVESRKKGGALTTAELADSYSREVFALPGRITDIRSEGCNKLIAKNEATIYTGTEALLSALNWHSKNSIKGESTGYLFYNGDPLKEKILVALKLNPGISLDELCHITAISVKDLTAAMLELEVDGFVVQTAGRRFLAK</sequence>
<dbReference type="InterPro" id="IPR057666">
    <property type="entry name" value="DrpA_SLOG"/>
</dbReference>
<name>A0A644U0J8_9ZZZZ</name>
<feature type="domain" description="Smf/DprA SLOG" evidence="2">
    <location>
        <begin position="86"/>
        <end position="292"/>
    </location>
</feature>
<dbReference type="InterPro" id="IPR003488">
    <property type="entry name" value="DprA"/>
</dbReference>
<comment type="similarity">
    <text evidence="1">Belongs to the DprA/Smf family.</text>
</comment>
<dbReference type="Gene3D" id="1.10.10.10">
    <property type="entry name" value="Winged helix-like DNA-binding domain superfamily/Winged helix DNA-binding domain"/>
    <property type="match status" value="1"/>
</dbReference>
<dbReference type="InterPro" id="IPR041614">
    <property type="entry name" value="DprA_WH"/>
</dbReference>
<dbReference type="PANTHER" id="PTHR43022">
    <property type="entry name" value="PROTEIN SMF"/>
    <property type="match status" value="1"/>
</dbReference>
<comment type="caution">
    <text evidence="4">The sequence shown here is derived from an EMBL/GenBank/DDBJ whole genome shotgun (WGS) entry which is preliminary data.</text>
</comment>